<gene>
    <name evidence="1" type="ORF">SPELUC_LOCUS14921</name>
</gene>
<dbReference type="EMBL" id="CAJVPW010046492">
    <property type="protein sequence ID" value="CAG8757694.1"/>
    <property type="molecule type" value="Genomic_DNA"/>
</dbReference>
<accession>A0ACA9QMJ4</accession>
<feature type="non-terminal residue" evidence="1">
    <location>
        <position position="1"/>
    </location>
</feature>
<comment type="caution">
    <text evidence="1">The sequence shown here is derived from an EMBL/GenBank/DDBJ whole genome shotgun (WGS) entry which is preliminary data.</text>
</comment>
<protein>
    <submittedName>
        <fullName evidence="1">16955_t:CDS:1</fullName>
    </submittedName>
</protein>
<sequence length="47" mass="5382">TKQKINIPIVIAMFVNTAEEDYAVWLAMAAKTFRCQDLVYSDPLYSL</sequence>
<organism evidence="1 2">
    <name type="scientific">Cetraspora pellucida</name>
    <dbReference type="NCBI Taxonomy" id="1433469"/>
    <lineage>
        <taxon>Eukaryota</taxon>
        <taxon>Fungi</taxon>
        <taxon>Fungi incertae sedis</taxon>
        <taxon>Mucoromycota</taxon>
        <taxon>Glomeromycotina</taxon>
        <taxon>Glomeromycetes</taxon>
        <taxon>Diversisporales</taxon>
        <taxon>Gigasporaceae</taxon>
        <taxon>Cetraspora</taxon>
    </lineage>
</organism>
<name>A0ACA9QMJ4_9GLOM</name>
<reference evidence="1" key="1">
    <citation type="submission" date="2021-06" db="EMBL/GenBank/DDBJ databases">
        <authorList>
            <person name="Kallberg Y."/>
            <person name="Tangrot J."/>
            <person name="Rosling A."/>
        </authorList>
    </citation>
    <scope>NUCLEOTIDE SEQUENCE</scope>
    <source>
        <strain evidence="1">28 12/20/2015</strain>
    </source>
</reference>
<keyword evidence="2" id="KW-1185">Reference proteome</keyword>
<evidence type="ECO:0000313" key="2">
    <source>
        <dbReference type="Proteomes" id="UP000789366"/>
    </source>
</evidence>
<dbReference type="Proteomes" id="UP000789366">
    <property type="component" value="Unassembled WGS sequence"/>
</dbReference>
<evidence type="ECO:0000313" key="1">
    <source>
        <dbReference type="EMBL" id="CAG8757694.1"/>
    </source>
</evidence>
<proteinExistence type="predicted"/>